<dbReference type="RefSeq" id="WP_377143448.1">
    <property type="nucleotide sequence ID" value="NZ_JBHTIA010000009.1"/>
</dbReference>
<evidence type="ECO:0000313" key="1">
    <source>
        <dbReference type="EMBL" id="MFD0765970.1"/>
    </source>
</evidence>
<proteinExistence type="predicted"/>
<evidence type="ECO:0000313" key="2">
    <source>
        <dbReference type="Proteomes" id="UP001597073"/>
    </source>
</evidence>
<protein>
    <submittedName>
        <fullName evidence="1">Uncharacterized protein</fullName>
    </submittedName>
</protein>
<gene>
    <name evidence="1" type="ORF">ACFQZI_13995</name>
</gene>
<accession>A0ABW2ZIB1</accession>
<name>A0ABW2ZIB1_9SPHI</name>
<dbReference type="EMBL" id="JBHTIA010000009">
    <property type="protein sequence ID" value="MFD0765970.1"/>
    <property type="molecule type" value="Genomic_DNA"/>
</dbReference>
<keyword evidence="2" id="KW-1185">Reference proteome</keyword>
<organism evidence="1 2">
    <name type="scientific">Mucilaginibacter lutimaris</name>
    <dbReference type="NCBI Taxonomy" id="931629"/>
    <lineage>
        <taxon>Bacteria</taxon>
        <taxon>Pseudomonadati</taxon>
        <taxon>Bacteroidota</taxon>
        <taxon>Sphingobacteriia</taxon>
        <taxon>Sphingobacteriales</taxon>
        <taxon>Sphingobacteriaceae</taxon>
        <taxon>Mucilaginibacter</taxon>
    </lineage>
</organism>
<comment type="caution">
    <text evidence="1">The sequence shown here is derived from an EMBL/GenBank/DDBJ whole genome shotgun (WGS) entry which is preliminary data.</text>
</comment>
<reference evidence="2" key="1">
    <citation type="journal article" date="2019" name="Int. J. Syst. Evol. Microbiol.">
        <title>The Global Catalogue of Microorganisms (GCM) 10K type strain sequencing project: providing services to taxonomists for standard genome sequencing and annotation.</title>
        <authorList>
            <consortium name="The Broad Institute Genomics Platform"/>
            <consortium name="The Broad Institute Genome Sequencing Center for Infectious Disease"/>
            <person name="Wu L."/>
            <person name="Ma J."/>
        </authorList>
    </citation>
    <scope>NUCLEOTIDE SEQUENCE [LARGE SCALE GENOMIC DNA]</scope>
    <source>
        <strain evidence="2">CCUG 60742</strain>
    </source>
</reference>
<dbReference type="Proteomes" id="UP001597073">
    <property type="component" value="Unassembled WGS sequence"/>
</dbReference>
<sequence length="65" mass="7606">MSKMEHALRYLQAVEKKYKDYFTKHRLKITDCVAISHAGNTVNVSIINNTLPSHIQDDIRAMFWI</sequence>